<comment type="similarity">
    <text evidence="1">Belongs to the MLP family.</text>
</comment>
<evidence type="ECO:0000256" key="1">
    <source>
        <dbReference type="ARBA" id="ARBA00038242"/>
    </source>
</evidence>
<dbReference type="InterPro" id="IPR023393">
    <property type="entry name" value="START-like_dom_sf"/>
</dbReference>
<sequence length="149" mass="16747">MAAKLETVLELSCTPQQFFTVWKSEAHQIPNHTPNNIHAVDVHEGDWETAGSLKAWKYTVDGTTETFKERIEVDEENMKVTLVGEEGDVMKSYKVFKPIYYLAPKGNGCLATCVIEYEKVNENVPAPDKYMEFMINATKEIDAGLVGAK</sequence>
<keyword evidence="4" id="KW-1185">Reference proteome</keyword>
<proteinExistence type="inferred from homology"/>
<dbReference type="InParanoid" id="B9SJ69"/>
<reference evidence="4" key="1">
    <citation type="journal article" date="2010" name="Nat. Biotechnol.">
        <title>Draft genome sequence of the oilseed species Ricinus communis.</title>
        <authorList>
            <person name="Chan A.P."/>
            <person name="Crabtree J."/>
            <person name="Zhao Q."/>
            <person name="Lorenzi H."/>
            <person name="Orvis J."/>
            <person name="Puiu D."/>
            <person name="Melake-Berhan A."/>
            <person name="Jones K.M."/>
            <person name="Redman J."/>
            <person name="Chen G."/>
            <person name="Cahoon E.B."/>
            <person name="Gedil M."/>
            <person name="Stanke M."/>
            <person name="Haas B.J."/>
            <person name="Wortman J.R."/>
            <person name="Fraser-Liggett C.M."/>
            <person name="Ravel J."/>
            <person name="Rabinowicz P.D."/>
        </authorList>
    </citation>
    <scope>NUCLEOTIDE SEQUENCE [LARGE SCALE GENOMIC DNA]</scope>
    <source>
        <strain evidence="4">cv. Hale</strain>
    </source>
</reference>
<dbReference type="STRING" id="3988.B9SJ69"/>
<evidence type="ECO:0000259" key="2">
    <source>
        <dbReference type="SMART" id="SM01037"/>
    </source>
</evidence>
<dbReference type="Pfam" id="PF00407">
    <property type="entry name" value="Bet_v_1"/>
    <property type="match status" value="1"/>
</dbReference>
<dbReference type="KEGG" id="rcu:8258209"/>
<feature type="domain" description="Bet v I/Major latex protein" evidence="2">
    <location>
        <begin position="1"/>
        <end position="148"/>
    </location>
</feature>
<dbReference type="InterPro" id="IPR052006">
    <property type="entry name" value="MLP-like"/>
</dbReference>
<dbReference type="SUPFAM" id="SSF55961">
    <property type="entry name" value="Bet v1-like"/>
    <property type="match status" value="1"/>
</dbReference>
<dbReference type="AlphaFoldDB" id="B9SJ69"/>
<dbReference type="EMBL" id="EQ973979">
    <property type="protein sequence ID" value="EEF36378.1"/>
    <property type="molecule type" value="Genomic_DNA"/>
</dbReference>
<evidence type="ECO:0000313" key="3">
    <source>
        <dbReference type="EMBL" id="EEF36378.1"/>
    </source>
</evidence>
<dbReference type="PANTHER" id="PTHR31338:SF21">
    <property type="entry name" value="BET V I_MAJOR LATEX PROTEIN DOMAIN-CONTAINING PROTEIN"/>
    <property type="match status" value="1"/>
</dbReference>
<evidence type="ECO:0000313" key="4">
    <source>
        <dbReference type="Proteomes" id="UP000008311"/>
    </source>
</evidence>
<gene>
    <name evidence="3" type="ORF">RCOM_0844140</name>
</gene>
<organism evidence="3 4">
    <name type="scientific">Ricinus communis</name>
    <name type="common">Castor bean</name>
    <dbReference type="NCBI Taxonomy" id="3988"/>
    <lineage>
        <taxon>Eukaryota</taxon>
        <taxon>Viridiplantae</taxon>
        <taxon>Streptophyta</taxon>
        <taxon>Embryophyta</taxon>
        <taxon>Tracheophyta</taxon>
        <taxon>Spermatophyta</taxon>
        <taxon>Magnoliopsida</taxon>
        <taxon>eudicotyledons</taxon>
        <taxon>Gunneridae</taxon>
        <taxon>Pentapetalae</taxon>
        <taxon>rosids</taxon>
        <taxon>fabids</taxon>
        <taxon>Malpighiales</taxon>
        <taxon>Euphorbiaceae</taxon>
        <taxon>Acalyphoideae</taxon>
        <taxon>Acalypheae</taxon>
        <taxon>Ricinus</taxon>
    </lineage>
</organism>
<dbReference type="InterPro" id="IPR000916">
    <property type="entry name" value="Bet_v_I/MLP"/>
</dbReference>
<accession>B9SJ69</accession>
<dbReference type="FunCoup" id="B9SJ69">
    <property type="interactions" value="412"/>
</dbReference>
<name>B9SJ69_RICCO</name>
<dbReference type="OrthoDB" id="1501595at2759"/>
<dbReference type="GO" id="GO:0006952">
    <property type="term" value="P:defense response"/>
    <property type="evidence" value="ECO:0007669"/>
    <property type="project" value="InterPro"/>
</dbReference>
<dbReference type="eggNOG" id="ENOG502S36X">
    <property type="taxonomic scope" value="Eukaryota"/>
</dbReference>
<dbReference type="Proteomes" id="UP000008311">
    <property type="component" value="Unassembled WGS sequence"/>
</dbReference>
<protein>
    <submittedName>
        <fullName evidence="3">Major latex protein, putative</fullName>
    </submittedName>
</protein>
<dbReference type="Gene3D" id="3.30.530.20">
    <property type="match status" value="1"/>
</dbReference>
<dbReference type="PANTHER" id="PTHR31338">
    <property type="entry name" value="POLYKETIDE CYCLASE/DEHYDRASE AND LIPID TRANSPORT SUPERFAMILY PROTEIN"/>
    <property type="match status" value="1"/>
</dbReference>
<dbReference type="CDD" id="cd07816">
    <property type="entry name" value="Bet_v1-like"/>
    <property type="match status" value="1"/>
</dbReference>
<dbReference type="SMART" id="SM01037">
    <property type="entry name" value="Bet_v_1"/>
    <property type="match status" value="1"/>
</dbReference>
<dbReference type="OMA" id="EFMINAT"/>